<dbReference type="AlphaFoldDB" id="A0A1G4K8I9"/>
<dbReference type="PANTHER" id="PTHR13007:SF19">
    <property type="entry name" value="PRE-MRNA-SPLICING FACTOR 18"/>
    <property type="match status" value="1"/>
</dbReference>
<dbReference type="InterPro" id="IPR039979">
    <property type="entry name" value="PRPF18"/>
</dbReference>
<comment type="similarity">
    <text evidence="2">Belongs to the PRP18 family.</text>
</comment>
<keyword evidence="10" id="KW-1185">Reference proteome</keyword>
<dbReference type="GO" id="GO:0005682">
    <property type="term" value="C:U5 snRNP"/>
    <property type="evidence" value="ECO:0007669"/>
    <property type="project" value="TreeGrafter"/>
</dbReference>
<evidence type="ECO:0000313" key="9">
    <source>
        <dbReference type="EMBL" id="SCV00367.1"/>
    </source>
</evidence>
<dbReference type="GO" id="GO:0046540">
    <property type="term" value="C:U4/U6 x U5 tri-snRNP complex"/>
    <property type="evidence" value="ECO:0007669"/>
    <property type="project" value="TreeGrafter"/>
</dbReference>
<evidence type="ECO:0000256" key="5">
    <source>
        <dbReference type="ARBA" id="ARBA00022728"/>
    </source>
</evidence>
<reference evidence="10" key="1">
    <citation type="submission" date="2016-03" db="EMBL/GenBank/DDBJ databases">
        <authorList>
            <person name="Devillers Hugo."/>
        </authorList>
    </citation>
    <scope>NUCLEOTIDE SEQUENCE [LARGE SCALE GENOMIC DNA]</scope>
</reference>
<evidence type="ECO:0000256" key="1">
    <source>
        <dbReference type="ARBA" id="ARBA00004123"/>
    </source>
</evidence>
<comment type="subcellular location">
    <subcellularLocation>
        <location evidence="1">Nucleus</location>
    </subcellularLocation>
</comment>
<dbReference type="Proteomes" id="UP000189911">
    <property type="component" value="Chromosome F"/>
</dbReference>
<dbReference type="GO" id="GO:0071021">
    <property type="term" value="C:U2-type post-spliceosomal complex"/>
    <property type="evidence" value="ECO:0007669"/>
    <property type="project" value="TreeGrafter"/>
</dbReference>
<accession>A0A1G4K8I9</accession>
<protein>
    <recommendedName>
        <fullName evidence="3">Pre-mRNA-splicing factor 18</fullName>
    </recommendedName>
</protein>
<evidence type="ECO:0000256" key="4">
    <source>
        <dbReference type="ARBA" id="ARBA00022664"/>
    </source>
</evidence>
<organism evidence="9 10">
    <name type="scientific">Lachancea nothofagi CBS 11611</name>
    <dbReference type="NCBI Taxonomy" id="1266666"/>
    <lineage>
        <taxon>Eukaryota</taxon>
        <taxon>Fungi</taxon>
        <taxon>Dikarya</taxon>
        <taxon>Ascomycota</taxon>
        <taxon>Saccharomycotina</taxon>
        <taxon>Saccharomycetes</taxon>
        <taxon>Saccharomycetales</taxon>
        <taxon>Saccharomycetaceae</taxon>
        <taxon>Lachancea</taxon>
    </lineage>
</organism>
<evidence type="ECO:0000313" key="10">
    <source>
        <dbReference type="Proteomes" id="UP000189911"/>
    </source>
</evidence>
<keyword evidence="6" id="KW-0508">mRNA splicing</keyword>
<dbReference type="EMBL" id="LT598452">
    <property type="protein sequence ID" value="SCV00367.1"/>
    <property type="molecule type" value="Genomic_DNA"/>
</dbReference>
<dbReference type="Gene3D" id="1.20.940.10">
    <property type="entry name" value="Functional domain of the splicing factor Prp18"/>
    <property type="match status" value="1"/>
</dbReference>
<dbReference type="OrthoDB" id="10261918at2759"/>
<feature type="domain" description="Prp18" evidence="8">
    <location>
        <begin position="139"/>
        <end position="245"/>
    </location>
</feature>
<evidence type="ECO:0000256" key="2">
    <source>
        <dbReference type="ARBA" id="ARBA00008137"/>
    </source>
</evidence>
<name>A0A1G4K8I9_9SACH</name>
<evidence type="ECO:0000259" key="8">
    <source>
        <dbReference type="Pfam" id="PF02840"/>
    </source>
</evidence>
<evidence type="ECO:0000256" key="7">
    <source>
        <dbReference type="ARBA" id="ARBA00023242"/>
    </source>
</evidence>
<dbReference type="InterPro" id="IPR004098">
    <property type="entry name" value="Prp18"/>
</dbReference>
<proteinExistence type="inferred from homology"/>
<dbReference type="Pfam" id="PF02840">
    <property type="entry name" value="Prp18"/>
    <property type="match status" value="1"/>
</dbReference>
<keyword evidence="5" id="KW-0747">Spliceosome</keyword>
<dbReference type="PANTHER" id="PTHR13007">
    <property type="entry name" value="PRE-MRNA SPLICING FACTOR-RELATED"/>
    <property type="match status" value="1"/>
</dbReference>
<sequence>MDLSSLLKAEIAKKQQQLQKGIKEASAVANNSLAAVKAASTTACDNEKEETADDEDINHSLDNPIREVTAPENTLLDAERLRTRPERIARIRDEDEKMDTAIGASCIGDKNQEPHLAIKCNLYIHHLLRQWEDTGYKPELILETKKSLLPLLVKLRKRKLSSEFVTSLSTILYHIQQAQFSLATQSYMKLSIGNVAWPIGVTSVGIHARSAQERIQGKDKIANVMLDEPTRLWITSIKRLISFSELLERRKKSQC</sequence>
<keyword evidence="4" id="KW-0507">mRNA processing</keyword>
<keyword evidence="7" id="KW-0539">Nucleus</keyword>
<evidence type="ECO:0000256" key="3">
    <source>
        <dbReference type="ARBA" id="ARBA00018242"/>
    </source>
</evidence>
<dbReference type="SUPFAM" id="SSF47938">
    <property type="entry name" value="Functional domain of the splicing factor Prp18"/>
    <property type="match status" value="1"/>
</dbReference>
<gene>
    <name evidence="9" type="ORF">LANO_0F06502G</name>
</gene>
<dbReference type="GO" id="GO:0000350">
    <property type="term" value="P:generation of catalytic spliceosome for second transesterification step"/>
    <property type="evidence" value="ECO:0007669"/>
    <property type="project" value="TreeGrafter"/>
</dbReference>
<evidence type="ECO:0000256" key="6">
    <source>
        <dbReference type="ARBA" id="ARBA00023187"/>
    </source>
</evidence>